<dbReference type="PANTHER" id="PTHR28055:SF1">
    <property type="entry name" value="ALTERED INHERITANCE OF MITOCHONDRIA PROTEIN 41, MITOCHONDRIAL"/>
    <property type="match status" value="1"/>
</dbReference>
<dbReference type="Gene3D" id="1.10.1510.10">
    <property type="entry name" value="Uncharacterised protein YqeY/AIM41 PF09424, N-terminal domain"/>
    <property type="match status" value="1"/>
</dbReference>
<dbReference type="RefSeq" id="WP_022063194.1">
    <property type="nucleotide sequence ID" value="NZ_JRGF01000012.1"/>
</dbReference>
<dbReference type="EMBL" id="JRGF01000012">
    <property type="protein sequence ID" value="KHE41338.1"/>
    <property type="molecule type" value="Genomic_DNA"/>
</dbReference>
<sequence length="148" mass="15877">MTLEQRVNDDIKQAMLAKQPERLAALRAVKAAILLEKTSGTAHELTDADVVKLMQKLVKQRRESAELYTSAGRAELAANELAEAGIIEEYLPKQLSAAELEAALRDIIAQTGAVSPADMGKVMGVATKKLAGLADGRAISEAVRRLLN</sequence>
<organism evidence="1 2">
    <name type="scientific">Alistipes inops</name>
    <dbReference type="NCBI Taxonomy" id="1501391"/>
    <lineage>
        <taxon>Bacteria</taxon>
        <taxon>Pseudomonadati</taxon>
        <taxon>Bacteroidota</taxon>
        <taxon>Bacteroidia</taxon>
        <taxon>Bacteroidales</taxon>
        <taxon>Rikenellaceae</taxon>
        <taxon>Alistipes</taxon>
    </lineage>
</organism>
<comment type="caution">
    <text evidence="1">The sequence shown here is derived from an EMBL/GenBank/DDBJ whole genome shotgun (WGS) entry which is preliminary data.</text>
</comment>
<reference evidence="1 2" key="1">
    <citation type="submission" date="2014-09" db="EMBL/GenBank/DDBJ databases">
        <title>Alistipes sp. 627, sp. nov., a novel member of the family Rikenellaceae isolated from human faeces.</title>
        <authorList>
            <person name="Shkoporov A.N."/>
            <person name="Chaplin A.V."/>
            <person name="Motuzova O.V."/>
            <person name="Kafarskaia L.I."/>
            <person name="Khokhlova E.V."/>
            <person name="Efimov B.A."/>
        </authorList>
    </citation>
    <scope>NUCLEOTIDE SEQUENCE [LARGE SCALE GENOMIC DNA]</scope>
    <source>
        <strain evidence="1 2">627</strain>
    </source>
</reference>
<name>A0ABR4YHC7_9BACT</name>
<dbReference type="InterPro" id="IPR023168">
    <property type="entry name" value="GatB_Yqey_C_2"/>
</dbReference>
<dbReference type="InterPro" id="IPR003789">
    <property type="entry name" value="Asn/Gln_tRNA_amidoTrase-B-like"/>
</dbReference>
<evidence type="ECO:0000313" key="1">
    <source>
        <dbReference type="EMBL" id="KHE41338.1"/>
    </source>
</evidence>
<evidence type="ECO:0000313" key="2">
    <source>
        <dbReference type="Proteomes" id="UP000030889"/>
    </source>
</evidence>
<protein>
    <submittedName>
        <fullName evidence="1">Glutamyl-tRNA amidotransferase</fullName>
    </submittedName>
</protein>
<keyword evidence="2" id="KW-1185">Reference proteome</keyword>
<accession>A0ABR4YHC7</accession>
<dbReference type="PANTHER" id="PTHR28055">
    <property type="entry name" value="ALTERED INHERITANCE OF MITOCHONDRIA PROTEIN 41, MITOCHONDRIAL"/>
    <property type="match status" value="1"/>
</dbReference>
<gene>
    <name evidence="1" type="ORF">LG35_08880</name>
</gene>
<dbReference type="InterPro" id="IPR042184">
    <property type="entry name" value="YqeY/Aim41_N"/>
</dbReference>
<dbReference type="Gene3D" id="1.10.10.410">
    <property type="match status" value="1"/>
</dbReference>
<proteinExistence type="predicted"/>
<dbReference type="InterPro" id="IPR019004">
    <property type="entry name" value="YqeY/Aim41"/>
</dbReference>
<dbReference type="Pfam" id="PF09424">
    <property type="entry name" value="YqeY"/>
    <property type="match status" value="1"/>
</dbReference>
<dbReference type="Proteomes" id="UP000030889">
    <property type="component" value="Unassembled WGS sequence"/>
</dbReference>
<dbReference type="SUPFAM" id="SSF89095">
    <property type="entry name" value="GatB/YqeY motif"/>
    <property type="match status" value="1"/>
</dbReference>